<dbReference type="InterPro" id="IPR006076">
    <property type="entry name" value="FAD-dep_OxRdtase"/>
</dbReference>
<dbReference type="GO" id="GO:0005737">
    <property type="term" value="C:cytoplasm"/>
    <property type="evidence" value="ECO:0007669"/>
    <property type="project" value="TreeGrafter"/>
</dbReference>
<dbReference type="PANTHER" id="PTHR13847:SF287">
    <property type="entry name" value="FAD-DEPENDENT OXIDOREDUCTASE DOMAIN-CONTAINING PROTEIN 1"/>
    <property type="match status" value="1"/>
</dbReference>
<evidence type="ECO:0000313" key="4">
    <source>
        <dbReference type="Proteomes" id="UP000602050"/>
    </source>
</evidence>
<dbReference type="SUPFAM" id="SSF51971">
    <property type="entry name" value="Nucleotide-binding domain"/>
    <property type="match status" value="1"/>
</dbReference>
<dbReference type="AlphaFoldDB" id="A0A8J2ZR66"/>
<dbReference type="InterPro" id="IPR036188">
    <property type="entry name" value="FAD/NAD-bd_sf"/>
</dbReference>
<dbReference type="Gene3D" id="3.50.50.60">
    <property type="entry name" value="FAD/NAD(P)-binding domain"/>
    <property type="match status" value="1"/>
</dbReference>
<protein>
    <recommendedName>
        <fullName evidence="2">FAD dependent oxidoreductase domain-containing protein</fullName>
    </recommendedName>
</protein>
<reference evidence="3" key="1">
    <citation type="journal article" date="2014" name="Int. J. Syst. Evol. Microbiol.">
        <title>Complete genome sequence of Corynebacterium casei LMG S-19264T (=DSM 44701T), isolated from a smear-ripened cheese.</title>
        <authorList>
            <consortium name="US DOE Joint Genome Institute (JGI-PGF)"/>
            <person name="Walter F."/>
            <person name="Albersmeier A."/>
            <person name="Kalinowski J."/>
            <person name="Ruckert C."/>
        </authorList>
    </citation>
    <scope>NUCLEOTIDE SEQUENCE</scope>
    <source>
        <strain evidence="3">CGMCC 1.12360</strain>
    </source>
</reference>
<proteinExistence type="predicted"/>
<evidence type="ECO:0000256" key="1">
    <source>
        <dbReference type="ARBA" id="ARBA00023002"/>
    </source>
</evidence>
<organism evidence="3 4">
    <name type="scientific">Compostibacillus humi</name>
    <dbReference type="NCBI Taxonomy" id="1245525"/>
    <lineage>
        <taxon>Bacteria</taxon>
        <taxon>Bacillati</taxon>
        <taxon>Bacillota</taxon>
        <taxon>Bacilli</taxon>
        <taxon>Bacillales</taxon>
        <taxon>Bacillaceae</taxon>
        <taxon>Compostibacillus</taxon>
    </lineage>
</organism>
<feature type="domain" description="FAD dependent oxidoreductase" evidence="2">
    <location>
        <begin position="2"/>
        <end position="88"/>
    </location>
</feature>
<dbReference type="Pfam" id="PF01266">
    <property type="entry name" value="DAO"/>
    <property type="match status" value="1"/>
</dbReference>
<dbReference type="SUPFAM" id="SSF54373">
    <property type="entry name" value="FAD-linked reductases, C-terminal domain"/>
    <property type="match status" value="1"/>
</dbReference>
<comment type="caution">
    <text evidence="3">The sequence shown here is derived from an EMBL/GenBank/DDBJ whole genome shotgun (WGS) entry which is preliminary data.</text>
</comment>
<sequence length="155" mass="16693">MLIGGSREFAGYDITPNVQLAKEIANVTVRILPVLKDTHIIRTFAGLRPYTPDGLPIIGKTGEAEGLYIAAGHEGDGIASAPTTGKIIGGRLLGQLYEDPSLPDGEEEWNGKEIANNLALEAESLGVQIFTNTLVWSVKICEDKGEMMQRENTAQ</sequence>
<evidence type="ECO:0000313" key="3">
    <source>
        <dbReference type="EMBL" id="GGH70865.1"/>
    </source>
</evidence>
<dbReference type="EMBL" id="BMEV01000007">
    <property type="protein sequence ID" value="GGH70865.1"/>
    <property type="molecule type" value="Genomic_DNA"/>
</dbReference>
<gene>
    <name evidence="3" type="ORF">GCM10010978_06230</name>
</gene>
<dbReference type="Proteomes" id="UP000602050">
    <property type="component" value="Unassembled WGS sequence"/>
</dbReference>
<evidence type="ECO:0000259" key="2">
    <source>
        <dbReference type="Pfam" id="PF01266"/>
    </source>
</evidence>
<dbReference type="Gene3D" id="3.30.9.10">
    <property type="entry name" value="D-Amino Acid Oxidase, subunit A, domain 2"/>
    <property type="match status" value="1"/>
</dbReference>
<name>A0A8J2ZR66_9BACI</name>
<keyword evidence="4" id="KW-1185">Reference proteome</keyword>
<dbReference type="GO" id="GO:0016491">
    <property type="term" value="F:oxidoreductase activity"/>
    <property type="evidence" value="ECO:0007669"/>
    <property type="project" value="UniProtKB-KW"/>
</dbReference>
<accession>A0A8J2ZR66</accession>
<dbReference type="PANTHER" id="PTHR13847">
    <property type="entry name" value="SARCOSINE DEHYDROGENASE-RELATED"/>
    <property type="match status" value="1"/>
</dbReference>
<keyword evidence="1" id="KW-0560">Oxidoreductase</keyword>
<reference evidence="3" key="2">
    <citation type="submission" date="2020-09" db="EMBL/GenBank/DDBJ databases">
        <authorList>
            <person name="Sun Q."/>
            <person name="Zhou Y."/>
        </authorList>
    </citation>
    <scope>NUCLEOTIDE SEQUENCE</scope>
    <source>
        <strain evidence="3">CGMCC 1.12360</strain>
    </source>
</reference>